<dbReference type="AlphaFoldDB" id="A0A0E9V6D0"/>
<protein>
    <submittedName>
        <fullName evidence="1">Uncharacterized protein</fullName>
    </submittedName>
</protein>
<name>A0A0E9V6D0_ANGAN</name>
<reference evidence="1" key="1">
    <citation type="submission" date="2014-11" db="EMBL/GenBank/DDBJ databases">
        <authorList>
            <person name="Amaro Gonzalez C."/>
        </authorList>
    </citation>
    <scope>NUCLEOTIDE SEQUENCE</scope>
</reference>
<reference evidence="1" key="2">
    <citation type="journal article" date="2015" name="Fish Shellfish Immunol.">
        <title>Early steps in the European eel (Anguilla anguilla)-Vibrio vulnificus interaction in the gills: Role of the RtxA13 toxin.</title>
        <authorList>
            <person name="Callol A."/>
            <person name="Pajuelo D."/>
            <person name="Ebbesson L."/>
            <person name="Teles M."/>
            <person name="MacKenzie S."/>
            <person name="Amaro C."/>
        </authorList>
    </citation>
    <scope>NUCLEOTIDE SEQUENCE</scope>
</reference>
<sequence length="37" mass="4410">MYRKSLELPYKHKKGGCLSLRRNQMTIKFCLTMSICM</sequence>
<evidence type="ECO:0000313" key="1">
    <source>
        <dbReference type="EMBL" id="JAH73551.1"/>
    </source>
</evidence>
<proteinExistence type="predicted"/>
<accession>A0A0E9V6D0</accession>
<organism evidence="1">
    <name type="scientific">Anguilla anguilla</name>
    <name type="common">European freshwater eel</name>
    <name type="synonym">Muraena anguilla</name>
    <dbReference type="NCBI Taxonomy" id="7936"/>
    <lineage>
        <taxon>Eukaryota</taxon>
        <taxon>Metazoa</taxon>
        <taxon>Chordata</taxon>
        <taxon>Craniata</taxon>
        <taxon>Vertebrata</taxon>
        <taxon>Euteleostomi</taxon>
        <taxon>Actinopterygii</taxon>
        <taxon>Neopterygii</taxon>
        <taxon>Teleostei</taxon>
        <taxon>Anguilliformes</taxon>
        <taxon>Anguillidae</taxon>
        <taxon>Anguilla</taxon>
    </lineage>
</organism>
<dbReference type="EMBL" id="GBXM01035026">
    <property type="protein sequence ID" value="JAH73551.1"/>
    <property type="molecule type" value="Transcribed_RNA"/>
</dbReference>